<keyword evidence="1" id="KW-0812">Transmembrane</keyword>
<organism evidence="2 3">
    <name type="scientific">Halomonas salipaludis</name>
    <dbReference type="NCBI Taxonomy" id="2032625"/>
    <lineage>
        <taxon>Bacteria</taxon>
        <taxon>Pseudomonadati</taxon>
        <taxon>Pseudomonadota</taxon>
        <taxon>Gammaproteobacteria</taxon>
        <taxon>Oceanospirillales</taxon>
        <taxon>Halomonadaceae</taxon>
        <taxon>Halomonas</taxon>
    </lineage>
</organism>
<feature type="transmembrane region" description="Helical" evidence="1">
    <location>
        <begin position="27"/>
        <end position="47"/>
    </location>
</feature>
<dbReference type="AlphaFoldDB" id="A0A2A2EN67"/>
<feature type="transmembrane region" description="Helical" evidence="1">
    <location>
        <begin position="59"/>
        <end position="78"/>
    </location>
</feature>
<keyword evidence="1" id="KW-1133">Transmembrane helix</keyword>
<gene>
    <name evidence="2" type="ORF">CK498_25355</name>
</gene>
<name>A0A2A2EN67_9GAMM</name>
<feature type="transmembrane region" description="Helical" evidence="1">
    <location>
        <begin position="208"/>
        <end position="227"/>
    </location>
</feature>
<dbReference type="InterPro" id="IPR007404">
    <property type="entry name" value="YdjM-like"/>
</dbReference>
<dbReference type="Pfam" id="PF04307">
    <property type="entry name" value="YdjM"/>
    <property type="match status" value="1"/>
</dbReference>
<evidence type="ECO:0000313" key="2">
    <source>
        <dbReference type="EMBL" id="PAU73904.1"/>
    </source>
</evidence>
<proteinExistence type="predicted"/>
<dbReference type="EMBL" id="NSKB01000022">
    <property type="protein sequence ID" value="PAU73904.1"/>
    <property type="molecule type" value="Genomic_DNA"/>
</dbReference>
<evidence type="ECO:0000256" key="1">
    <source>
        <dbReference type="SAM" id="Phobius"/>
    </source>
</evidence>
<reference evidence="2 3" key="1">
    <citation type="submission" date="2017-08" db="EMBL/GenBank/DDBJ databases">
        <title>Halomonas alkalisoli sp. nov., isolated from saline alkaline soil.</title>
        <authorList>
            <person name="Wang D."/>
            <person name="Zhang G."/>
        </authorList>
    </citation>
    <scope>NUCLEOTIDE SEQUENCE [LARGE SCALE GENOMIC DNA]</scope>
    <source>
        <strain evidence="2 3">WRN001</strain>
    </source>
</reference>
<accession>A0A2A2EN67</accession>
<feature type="transmembrane region" description="Helical" evidence="1">
    <location>
        <begin position="141"/>
        <end position="159"/>
    </location>
</feature>
<protein>
    <submittedName>
        <fullName evidence="2">Uncharacterized protein</fullName>
    </submittedName>
</protein>
<dbReference type="OrthoDB" id="5295350at2"/>
<comment type="caution">
    <text evidence="2">The sequence shown here is derived from an EMBL/GenBank/DDBJ whole genome shotgun (WGS) entry which is preliminary data.</text>
</comment>
<dbReference type="Proteomes" id="UP000217771">
    <property type="component" value="Unassembled WGS sequence"/>
</dbReference>
<keyword evidence="3" id="KW-1185">Reference proteome</keyword>
<keyword evidence="1" id="KW-0472">Membrane</keyword>
<evidence type="ECO:0000313" key="3">
    <source>
        <dbReference type="Proteomes" id="UP000217771"/>
    </source>
</evidence>
<dbReference type="RefSeq" id="WP_095623627.1">
    <property type="nucleotide sequence ID" value="NZ_NSKB01000022.1"/>
</dbReference>
<sequence length="228" mass="23836">MADFRTHFSVAAGGGALLAHGGWQAGLWGFADGAPLVALVTLGGILPDIDADHSRAIRLIFNLLAVLAVVAGALLLQHRLAPGQLLAACGGLYLAVRYLAGLVFARFTVHRGSWHSLLAGALCGLVTTALSYRLLQQSAGMAWAYGLALGVGYVIHLLLDELYSVDLVGARIKRSFGTALKLCSLRQPSHALLMLMGAAALAPWLPPLSSLLGLVAQGGTLWLSALLR</sequence>
<feature type="transmembrane region" description="Helical" evidence="1">
    <location>
        <begin position="117"/>
        <end position="135"/>
    </location>
</feature>